<keyword evidence="4" id="KW-1185">Reference proteome</keyword>
<dbReference type="InterPro" id="IPR048015">
    <property type="entry name" value="NTP-PPase_MazG-like_N"/>
</dbReference>
<feature type="region of interest" description="Disordered" evidence="1">
    <location>
        <begin position="241"/>
        <end position="263"/>
    </location>
</feature>
<gene>
    <name evidence="3" type="ORF">EDC27_0310</name>
</gene>
<proteinExistence type="predicted"/>
<dbReference type="OrthoDB" id="9808939at2"/>
<dbReference type="GO" id="GO:0046076">
    <property type="term" value="P:dTTP catabolic process"/>
    <property type="evidence" value="ECO:0007669"/>
    <property type="project" value="TreeGrafter"/>
</dbReference>
<dbReference type="InterPro" id="IPR004518">
    <property type="entry name" value="MazG-like_dom"/>
</dbReference>
<dbReference type="GO" id="GO:0047429">
    <property type="term" value="F:nucleoside triphosphate diphosphatase activity"/>
    <property type="evidence" value="ECO:0007669"/>
    <property type="project" value="TreeGrafter"/>
</dbReference>
<dbReference type="GO" id="GO:0032259">
    <property type="term" value="P:methylation"/>
    <property type="evidence" value="ECO:0007669"/>
    <property type="project" value="UniProtKB-KW"/>
</dbReference>
<dbReference type="CDD" id="cd11528">
    <property type="entry name" value="NTP-PPase_MazG_Nterm"/>
    <property type="match status" value="1"/>
</dbReference>
<dbReference type="GO" id="GO:0008168">
    <property type="term" value="F:methyltransferase activity"/>
    <property type="evidence" value="ECO:0007669"/>
    <property type="project" value="UniProtKB-KW"/>
</dbReference>
<dbReference type="GO" id="GO:0046081">
    <property type="term" value="P:dUTP catabolic process"/>
    <property type="evidence" value="ECO:0007669"/>
    <property type="project" value="TreeGrafter"/>
</dbReference>
<dbReference type="Gene3D" id="1.10.287.1080">
    <property type="entry name" value="MazG-like"/>
    <property type="match status" value="2"/>
</dbReference>
<sequence length="263" mass="29585">MKITSPNQDPCKSKERWNKVQRLWSIIGRLRGENGCPWDRQQTPETVQTYLVEEAHEAAAAVRAGSVDEVAEELGDLLFMVLFMIHLYEEAGQCTLESVCDGIAEKMIRRHPHVFGDATVNSTDDVRMNWEKIKEKEKKARPFSSLGVPASLPALVRASRLLARLKSPELFGLPAINEESVLYEAMNHLTEGEHLNRAQVSQWVAQSLLALVAMARRHGVRPEDCLHMYLNQLERCALKHDSGSRNEASDHAEPSHNRASITA</sequence>
<dbReference type="SUPFAM" id="SSF101386">
    <property type="entry name" value="all-alpha NTP pyrophosphatases"/>
    <property type="match status" value="1"/>
</dbReference>
<dbReference type="PANTHER" id="PTHR30522:SF0">
    <property type="entry name" value="NUCLEOSIDE TRIPHOSPHATE PYROPHOSPHOHYDROLASE"/>
    <property type="match status" value="1"/>
</dbReference>
<feature type="domain" description="NTP pyrophosphohydrolase MazG-like" evidence="2">
    <location>
        <begin position="42"/>
        <end position="115"/>
    </location>
</feature>
<organism evidence="3 4">
    <name type="scientific">Desulfosoma caldarium</name>
    <dbReference type="NCBI Taxonomy" id="610254"/>
    <lineage>
        <taxon>Bacteria</taxon>
        <taxon>Pseudomonadati</taxon>
        <taxon>Thermodesulfobacteriota</taxon>
        <taxon>Syntrophobacteria</taxon>
        <taxon>Syntrophobacterales</taxon>
        <taxon>Syntrophobacteraceae</taxon>
        <taxon>Desulfosoma</taxon>
    </lineage>
</organism>
<protein>
    <submittedName>
        <fullName evidence="3">Tetrapyrrole methylase family protein/MazG family protein</fullName>
    </submittedName>
</protein>
<accession>A0A3N1VJR7</accession>
<evidence type="ECO:0000313" key="4">
    <source>
        <dbReference type="Proteomes" id="UP000276223"/>
    </source>
</evidence>
<dbReference type="NCBIfam" id="TIGR00444">
    <property type="entry name" value="mazG"/>
    <property type="match status" value="1"/>
</dbReference>
<evidence type="ECO:0000256" key="1">
    <source>
        <dbReference type="SAM" id="MobiDB-lite"/>
    </source>
</evidence>
<dbReference type="GO" id="GO:0006203">
    <property type="term" value="P:dGTP catabolic process"/>
    <property type="evidence" value="ECO:0007669"/>
    <property type="project" value="TreeGrafter"/>
</dbReference>
<comment type="caution">
    <text evidence="3">The sequence shown here is derived from an EMBL/GenBank/DDBJ whole genome shotgun (WGS) entry which is preliminary data.</text>
</comment>
<dbReference type="PANTHER" id="PTHR30522">
    <property type="entry name" value="NUCLEOSIDE TRIPHOSPHATE PYROPHOSPHOHYDROLASE"/>
    <property type="match status" value="1"/>
</dbReference>
<dbReference type="Pfam" id="PF03819">
    <property type="entry name" value="MazG"/>
    <property type="match status" value="1"/>
</dbReference>
<dbReference type="GO" id="GO:0046061">
    <property type="term" value="P:dATP catabolic process"/>
    <property type="evidence" value="ECO:0007669"/>
    <property type="project" value="TreeGrafter"/>
</dbReference>
<keyword evidence="3" id="KW-0808">Transferase</keyword>
<evidence type="ECO:0000259" key="2">
    <source>
        <dbReference type="Pfam" id="PF03819"/>
    </source>
</evidence>
<dbReference type="GO" id="GO:0006950">
    <property type="term" value="P:response to stress"/>
    <property type="evidence" value="ECO:0007669"/>
    <property type="project" value="UniProtKB-ARBA"/>
</dbReference>
<dbReference type="GO" id="GO:0046052">
    <property type="term" value="P:UTP catabolic process"/>
    <property type="evidence" value="ECO:0007669"/>
    <property type="project" value="TreeGrafter"/>
</dbReference>
<dbReference type="AlphaFoldDB" id="A0A3N1VJR7"/>
<feature type="compositionally biased region" description="Basic and acidic residues" evidence="1">
    <location>
        <begin position="241"/>
        <end position="256"/>
    </location>
</feature>
<dbReference type="GO" id="GO:0046047">
    <property type="term" value="P:TTP catabolic process"/>
    <property type="evidence" value="ECO:0007669"/>
    <property type="project" value="TreeGrafter"/>
</dbReference>
<dbReference type="EMBL" id="RJVA01000009">
    <property type="protein sequence ID" value="ROR03055.1"/>
    <property type="molecule type" value="Genomic_DNA"/>
</dbReference>
<keyword evidence="3" id="KW-0489">Methyltransferase</keyword>
<dbReference type="Proteomes" id="UP000276223">
    <property type="component" value="Unassembled WGS sequence"/>
</dbReference>
<name>A0A3N1VJR7_9BACT</name>
<dbReference type="FunFam" id="1.10.287.1080:FF:000001">
    <property type="entry name" value="Nucleoside triphosphate pyrophosphohydrolase"/>
    <property type="match status" value="1"/>
</dbReference>
<evidence type="ECO:0000313" key="3">
    <source>
        <dbReference type="EMBL" id="ROR03055.1"/>
    </source>
</evidence>
<reference evidence="3 4" key="1">
    <citation type="submission" date="2018-11" db="EMBL/GenBank/DDBJ databases">
        <title>Genomic Encyclopedia of Type Strains, Phase IV (KMG-IV): sequencing the most valuable type-strain genomes for metagenomic binning, comparative biology and taxonomic classification.</title>
        <authorList>
            <person name="Goeker M."/>
        </authorList>
    </citation>
    <scope>NUCLEOTIDE SEQUENCE [LARGE SCALE GENOMIC DNA]</scope>
    <source>
        <strain evidence="3 4">DSM 22027</strain>
    </source>
</reference>
<dbReference type="InterPro" id="IPR011551">
    <property type="entry name" value="NTP_PyrPHydrolase_MazG"/>
</dbReference>